<dbReference type="Gene3D" id="3.10.180.10">
    <property type="entry name" value="2,3-Dihydroxybiphenyl 1,2-Dioxygenase, domain 1"/>
    <property type="match status" value="1"/>
</dbReference>
<comment type="caution">
    <text evidence="3">The sequence shown here is derived from an EMBL/GenBank/DDBJ whole genome shotgun (WGS) entry which is preliminary data.</text>
</comment>
<dbReference type="Pfam" id="PF00903">
    <property type="entry name" value="Glyoxalase"/>
    <property type="match status" value="1"/>
</dbReference>
<feature type="signal peptide" evidence="1">
    <location>
        <begin position="1"/>
        <end position="20"/>
    </location>
</feature>
<evidence type="ECO:0000313" key="3">
    <source>
        <dbReference type="EMBL" id="RMJ16231.1"/>
    </source>
</evidence>
<evidence type="ECO:0000256" key="1">
    <source>
        <dbReference type="SAM" id="SignalP"/>
    </source>
</evidence>
<feature type="domain" description="VOC" evidence="2">
    <location>
        <begin position="56"/>
        <end position="236"/>
    </location>
</feature>
<dbReference type="EMBL" id="NKUJ01000051">
    <property type="protein sequence ID" value="RMJ16231.1"/>
    <property type="molecule type" value="Genomic_DNA"/>
</dbReference>
<sequence>MVRLLSTLLIGAQLLAPVLSHAVPHIQPRTANDNITYPYPELGTDEPADFATNGYFINHLCINVRNLTASVDFYSSVFGLRKLFTLHVSEHFSITYMGHPHGGKNGTGYQTALEMNREKNNAEGLIELVYVDVPVYNIDSGIETPNTFAHIGMVVPDTKVMQDRLDSLPHIPVLKKYGDPIELGSKVAGATSLTPEALAQLSAEEKEAISAVLGPTNEPLIFVADPDGNLIEIQPQEGSELTG</sequence>
<feature type="chain" id="PRO_5018239161" description="VOC domain-containing protein" evidence="1">
    <location>
        <begin position="21"/>
        <end position="243"/>
    </location>
</feature>
<reference evidence="3 4" key="1">
    <citation type="submission" date="2017-06" db="EMBL/GenBank/DDBJ databases">
        <title>Comparative genomic analysis of Ambrosia Fusariam Clade fungi.</title>
        <authorList>
            <person name="Stajich J.E."/>
            <person name="Carrillo J."/>
            <person name="Kijimoto T."/>
            <person name="Eskalen A."/>
            <person name="O'Donnell K."/>
            <person name="Kasson M."/>
        </authorList>
    </citation>
    <scope>NUCLEOTIDE SEQUENCE [LARGE SCALE GENOMIC DNA]</scope>
    <source>
        <strain evidence="3">UCR3666</strain>
    </source>
</reference>
<dbReference type="PROSITE" id="PS51819">
    <property type="entry name" value="VOC"/>
    <property type="match status" value="1"/>
</dbReference>
<organism evidence="3 4">
    <name type="scientific">Fusarium kuroshium</name>
    <dbReference type="NCBI Taxonomy" id="2010991"/>
    <lineage>
        <taxon>Eukaryota</taxon>
        <taxon>Fungi</taxon>
        <taxon>Dikarya</taxon>
        <taxon>Ascomycota</taxon>
        <taxon>Pezizomycotina</taxon>
        <taxon>Sordariomycetes</taxon>
        <taxon>Hypocreomycetidae</taxon>
        <taxon>Hypocreales</taxon>
        <taxon>Nectriaceae</taxon>
        <taxon>Fusarium</taxon>
        <taxon>Fusarium solani species complex</taxon>
    </lineage>
</organism>
<dbReference type="InterPro" id="IPR029068">
    <property type="entry name" value="Glyas_Bleomycin-R_OHBP_Dase"/>
</dbReference>
<dbReference type="SUPFAM" id="SSF54593">
    <property type="entry name" value="Glyoxalase/Bleomycin resistance protein/Dihydroxybiphenyl dioxygenase"/>
    <property type="match status" value="1"/>
</dbReference>
<keyword evidence="4" id="KW-1185">Reference proteome</keyword>
<accession>A0A3M2SF83</accession>
<dbReference type="AlphaFoldDB" id="A0A3M2SF83"/>
<evidence type="ECO:0000259" key="2">
    <source>
        <dbReference type="PROSITE" id="PS51819"/>
    </source>
</evidence>
<proteinExistence type="predicted"/>
<gene>
    <name evidence="3" type="ORF">CDV36_004139</name>
</gene>
<protein>
    <recommendedName>
        <fullName evidence="2">VOC domain-containing protein</fullName>
    </recommendedName>
</protein>
<dbReference type="OrthoDB" id="16820at2759"/>
<evidence type="ECO:0000313" key="4">
    <source>
        <dbReference type="Proteomes" id="UP000277212"/>
    </source>
</evidence>
<keyword evidence="1" id="KW-0732">Signal</keyword>
<dbReference type="PANTHER" id="PTHR10374:SF19">
    <property type="entry name" value="LYASE (GLO1), PUTATIVE (AFU_ORTHOLOGUE AFUA_2G13550)-RELATED"/>
    <property type="match status" value="1"/>
</dbReference>
<dbReference type="STRING" id="2010991.A0A3M2SF83"/>
<dbReference type="Proteomes" id="UP000277212">
    <property type="component" value="Unassembled WGS sequence"/>
</dbReference>
<dbReference type="InterPro" id="IPR004360">
    <property type="entry name" value="Glyas_Fos-R_dOase_dom"/>
</dbReference>
<name>A0A3M2SF83_9HYPO</name>
<dbReference type="InterPro" id="IPR037523">
    <property type="entry name" value="VOC_core"/>
</dbReference>
<dbReference type="PANTHER" id="PTHR10374">
    <property type="entry name" value="LACTOYLGLUTATHIONE LYASE GLYOXALASE I"/>
    <property type="match status" value="1"/>
</dbReference>